<dbReference type="EMBL" id="CM056744">
    <property type="protein sequence ID" value="KAJ8668154.1"/>
    <property type="molecule type" value="Genomic_DNA"/>
</dbReference>
<evidence type="ECO:0000313" key="2">
    <source>
        <dbReference type="Proteomes" id="UP001239111"/>
    </source>
</evidence>
<comment type="caution">
    <text evidence="1">The sequence shown here is derived from an EMBL/GenBank/DDBJ whole genome shotgun (WGS) entry which is preliminary data.</text>
</comment>
<reference evidence="1" key="1">
    <citation type="submission" date="2023-04" db="EMBL/GenBank/DDBJ databases">
        <title>A chromosome-level genome assembly of the parasitoid wasp Eretmocerus hayati.</title>
        <authorList>
            <person name="Zhong Y."/>
            <person name="Liu S."/>
            <person name="Liu Y."/>
        </authorList>
    </citation>
    <scope>NUCLEOTIDE SEQUENCE</scope>
    <source>
        <strain evidence="1">ZJU_SS_LIU_2023</strain>
    </source>
</reference>
<name>A0ACC2NAD6_9HYME</name>
<dbReference type="Proteomes" id="UP001239111">
    <property type="component" value="Chromosome 4"/>
</dbReference>
<keyword evidence="2" id="KW-1185">Reference proteome</keyword>
<gene>
    <name evidence="1" type="ORF">QAD02_009817</name>
</gene>
<evidence type="ECO:0000313" key="1">
    <source>
        <dbReference type="EMBL" id="KAJ8668154.1"/>
    </source>
</evidence>
<proteinExistence type="predicted"/>
<accession>A0ACC2NAD6</accession>
<sequence length="384" mass="41663">MSFLQKEIAKSKARGLHDQAGLPSKLLPHRVPSQKRDYEPASWSKYFDERQPVSVNGNTFHVYSQGNEGPLLVLLHGGGYSALTWAQFTKCITSLVTCQVMAIDLRGHGSSVTTDDDDLSINTLATDVAGILESVSNNRPIIAVGHSLGGAIAVRSTPLVSNIIGVIVIDVVEGTAMDALRSMQGFLRSRPSNFVSMSKAIEWCVRSGQIRNLQSAKVSVPGQIKNVVTGVLGVDDIDSEPKGDSSSDACSEPLPAPMGTIVEGELSSTSEPQEHSPVKADRYTWRINLAKTEKYWTEWFHGLSSAFLEIPVPKMLLLAGVDRLDKELTVGQMQGKFQLQVLTACGHAVQEDAPEKVAEAVATFLVRNKFTEAKTDFTWAVPCL</sequence>
<organism evidence="1 2">
    <name type="scientific">Eretmocerus hayati</name>
    <dbReference type="NCBI Taxonomy" id="131215"/>
    <lineage>
        <taxon>Eukaryota</taxon>
        <taxon>Metazoa</taxon>
        <taxon>Ecdysozoa</taxon>
        <taxon>Arthropoda</taxon>
        <taxon>Hexapoda</taxon>
        <taxon>Insecta</taxon>
        <taxon>Pterygota</taxon>
        <taxon>Neoptera</taxon>
        <taxon>Endopterygota</taxon>
        <taxon>Hymenoptera</taxon>
        <taxon>Apocrita</taxon>
        <taxon>Proctotrupomorpha</taxon>
        <taxon>Chalcidoidea</taxon>
        <taxon>Aphelinidae</taxon>
        <taxon>Aphelininae</taxon>
        <taxon>Eretmocerus</taxon>
    </lineage>
</organism>
<protein>
    <submittedName>
        <fullName evidence="1">Uncharacterized protein</fullName>
    </submittedName>
</protein>